<dbReference type="AlphaFoldDB" id="A0A371FYM1"/>
<proteinExistence type="predicted"/>
<gene>
    <name evidence="1" type="ORF">CR513_35761</name>
</gene>
<dbReference type="Proteomes" id="UP000257109">
    <property type="component" value="Unassembled WGS sequence"/>
</dbReference>
<sequence>MFPKLSIFKQIYPLNFIVNIFGCLCCTHNRPHKKTSLVIKVKNVFLWAILMGKRGDVSTIWMLVISHFWAWPSRFFEVVRDPLWWNAMKQEIDALGRNDT</sequence>
<evidence type="ECO:0000313" key="2">
    <source>
        <dbReference type="Proteomes" id="UP000257109"/>
    </source>
</evidence>
<evidence type="ECO:0000313" key="1">
    <source>
        <dbReference type="EMBL" id="RDX83340.1"/>
    </source>
</evidence>
<comment type="caution">
    <text evidence="1">The sequence shown here is derived from an EMBL/GenBank/DDBJ whole genome shotgun (WGS) entry which is preliminary data.</text>
</comment>
<reference evidence="1" key="1">
    <citation type="submission" date="2018-05" db="EMBL/GenBank/DDBJ databases">
        <title>Draft genome of Mucuna pruriens seed.</title>
        <authorList>
            <person name="Nnadi N.E."/>
            <person name="Vos R."/>
            <person name="Hasami M.H."/>
            <person name="Devisetty U.K."/>
            <person name="Aguiy J.C."/>
        </authorList>
    </citation>
    <scope>NUCLEOTIDE SEQUENCE [LARGE SCALE GENOMIC DNA]</scope>
    <source>
        <strain evidence="1">JCA_2017</strain>
    </source>
</reference>
<protein>
    <submittedName>
        <fullName evidence="1">Uncharacterized protein</fullName>
    </submittedName>
</protein>
<keyword evidence="2" id="KW-1185">Reference proteome</keyword>
<name>A0A371FYM1_MUCPR</name>
<accession>A0A371FYM1</accession>
<feature type="non-terminal residue" evidence="1">
    <location>
        <position position="1"/>
    </location>
</feature>
<dbReference type="EMBL" id="QJKJ01007386">
    <property type="protein sequence ID" value="RDX83340.1"/>
    <property type="molecule type" value="Genomic_DNA"/>
</dbReference>
<organism evidence="1 2">
    <name type="scientific">Mucuna pruriens</name>
    <name type="common">Velvet bean</name>
    <name type="synonym">Dolichos pruriens</name>
    <dbReference type="NCBI Taxonomy" id="157652"/>
    <lineage>
        <taxon>Eukaryota</taxon>
        <taxon>Viridiplantae</taxon>
        <taxon>Streptophyta</taxon>
        <taxon>Embryophyta</taxon>
        <taxon>Tracheophyta</taxon>
        <taxon>Spermatophyta</taxon>
        <taxon>Magnoliopsida</taxon>
        <taxon>eudicotyledons</taxon>
        <taxon>Gunneridae</taxon>
        <taxon>Pentapetalae</taxon>
        <taxon>rosids</taxon>
        <taxon>fabids</taxon>
        <taxon>Fabales</taxon>
        <taxon>Fabaceae</taxon>
        <taxon>Papilionoideae</taxon>
        <taxon>50 kb inversion clade</taxon>
        <taxon>NPAAA clade</taxon>
        <taxon>indigoferoid/millettioid clade</taxon>
        <taxon>Phaseoleae</taxon>
        <taxon>Mucuna</taxon>
    </lineage>
</organism>